<feature type="chain" id="PRO_5034977425" evidence="1">
    <location>
        <begin position="23"/>
        <end position="139"/>
    </location>
</feature>
<feature type="signal peptide" evidence="1">
    <location>
        <begin position="1"/>
        <end position="22"/>
    </location>
</feature>
<evidence type="ECO:0000313" key="2">
    <source>
        <dbReference type="Ensembl" id="ENSMSIP00000000887.1"/>
    </source>
</evidence>
<dbReference type="AlphaFoldDB" id="A0A8C6G6I8"/>
<sequence>MQPRMTLDSWSFCLHILRAGTADLGQPAWCDAVPWTEPRTLYVLGTHSARGPTIPRSQTWSLMSMGAPGSHPSSLPSYCPHSLVSCLCLTLGTLRVTRSLLQTLHAWFRSKRGRGDADLPTLLQSWCLPALHVKGCALF</sequence>
<evidence type="ECO:0000313" key="3">
    <source>
        <dbReference type="Proteomes" id="UP000694415"/>
    </source>
</evidence>
<proteinExistence type="predicted"/>
<name>A0A8C6G6I8_MUSSI</name>
<protein>
    <submittedName>
        <fullName evidence="2">Uncharacterized protein</fullName>
    </submittedName>
</protein>
<reference evidence="2" key="1">
    <citation type="submission" date="2025-08" db="UniProtKB">
        <authorList>
            <consortium name="Ensembl"/>
        </authorList>
    </citation>
    <scope>IDENTIFICATION</scope>
</reference>
<reference evidence="2" key="2">
    <citation type="submission" date="2025-09" db="UniProtKB">
        <authorList>
            <consortium name="Ensembl"/>
        </authorList>
    </citation>
    <scope>IDENTIFICATION</scope>
</reference>
<keyword evidence="3" id="KW-1185">Reference proteome</keyword>
<evidence type="ECO:0000256" key="1">
    <source>
        <dbReference type="SAM" id="SignalP"/>
    </source>
</evidence>
<dbReference type="Proteomes" id="UP000694415">
    <property type="component" value="Unplaced"/>
</dbReference>
<accession>A0A8C6G6I8</accession>
<organism evidence="2 3">
    <name type="scientific">Mus spicilegus</name>
    <name type="common">Mound-building mouse</name>
    <dbReference type="NCBI Taxonomy" id="10103"/>
    <lineage>
        <taxon>Eukaryota</taxon>
        <taxon>Metazoa</taxon>
        <taxon>Chordata</taxon>
        <taxon>Craniata</taxon>
        <taxon>Vertebrata</taxon>
        <taxon>Euteleostomi</taxon>
        <taxon>Mammalia</taxon>
        <taxon>Eutheria</taxon>
        <taxon>Euarchontoglires</taxon>
        <taxon>Glires</taxon>
        <taxon>Rodentia</taxon>
        <taxon>Myomorpha</taxon>
        <taxon>Muroidea</taxon>
        <taxon>Muridae</taxon>
        <taxon>Murinae</taxon>
        <taxon>Mus</taxon>
        <taxon>Mus</taxon>
    </lineage>
</organism>
<dbReference type="Ensembl" id="ENSMSIT00000001154.1">
    <property type="protein sequence ID" value="ENSMSIP00000000887.1"/>
    <property type="gene ID" value="ENSMSIG00000000914.1"/>
</dbReference>
<keyword evidence="1" id="KW-0732">Signal</keyword>